<dbReference type="InterPro" id="IPR043502">
    <property type="entry name" value="DNA/RNA_pol_sf"/>
</dbReference>
<dbReference type="Gene3D" id="3.30.70.270">
    <property type="match status" value="2"/>
</dbReference>
<organism evidence="11 12">
    <name type="scientific">Champsocephalus gunnari</name>
    <name type="common">Mackerel icefish</name>
    <dbReference type="NCBI Taxonomy" id="52237"/>
    <lineage>
        <taxon>Eukaryota</taxon>
        <taxon>Metazoa</taxon>
        <taxon>Chordata</taxon>
        <taxon>Craniata</taxon>
        <taxon>Vertebrata</taxon>
        <taxon>Euteleostomi</taxon>
        <taxon>Actinopterygii</taxon>
        <taxon>Neopterygii</taxon>
        <taxon>Teleostei</taxon>
        <taxon>Neoteleostei</taxon>
        <taxon>Acanthomorphata</taxon>
        <taxon>Eupercaria</taxon>
        <taxon>Perciformes</taxon>
        <taxon>Notothenioidei</taxon>
        <taxon>Channichthyidae</taxon>
        <taxon>Champsocephalus</taxon>
    </lineage>
</organism>
<keyword evidence="6" id="KW-0540">Nuclease</keyword>
<evidence type="ECO:0000256" key="4">
    <source>
        <dbReference type="ARBA" id="ARBA00022679"/>
    </source>
</evidence>
<dbReference type="GO" id="GO:0004523">
    <property type="term" value="F:RNA-DNA hybrid ribonuclease activity"/>
    <property type="evidence" value="ECO:0007669"/>
    <property type="project" value="UniProtKB-EC"/>
</dbReference>
<gene>
    <name evidence="11" type="ORF">CgunFtcFv8_026211</name>
</gene>
<dbReference type="InterPro" id="IPR000477">
    <property type="entry name" value="RT_dom"/>
</dbReference>
<sequence length="648" mass="73674">MQTHMKDVWPMVREHMAQAQEAQRKVYNRGAQPREFLPGDKVLLLVPTTEHRFLASWQGPYEVVEKVGPVNYKVRQPGRRKPSQIYHVNLLKKWYAREALLCCGSPVVSPSSPDQEVAEVEYGPGLSKAQLQQTKELVQQTLDVFSLRPGRTTMVEHQIHTEPGQKVKMRPYRVPEARRAAIEQEVQKMLAMGVIEESHSEWTSPVILVPKPDQTNRFCNDFRKLNEISKFDAYPMPRIDELIDRLGEARYISTLDLTKGYWQVPLEAASREKTAFATPTGLYQYTVLPFGLHRAPATFQRLMDKVLRPHREYAAAYLDDVVIHSDSWDSHLIRLAAVLESLRRAGLTANPRKCKLGLEEAEYLGFTIGRGNVRPQERKVQAIQDWPRPSTKKQVKTFLGLTSYYCRFIPNFSTIASPLTDLTRDSQPLMVKCTGEAEHAFEGLKRALCTRPVLVTPDFSRGMIVQTDASEVGIGAVLSQEVHGEEHPVMYISRKLSTREQGYATVEKEGLAIKWALERLRYYLLGRHFTLVTDHAPLIWMANKKDTNAKVGRWFVSLQEFNFSIIHRAGAKHGNADALSRRDALWTMVTSPRPELKGGVCKGLRGRVVGDTYIPNRWLHPLPINSIGSRWRDLTPGANHSLKGDKST</sequence>
<evidence type="ECO:0000256" key="7">
    <source>
        <dbReference type="ARBA" id="ARBA00022759"/>
    </source>
</evidence>
<evidence type="ECO:0000313" key="12">
    <source>
        <dbReference type="Proteomes" id="UP001331515"/>
    </source>
</evidence>
<proteinExistence type="inferred from homology"/>
<evidence type="ECO:0000256" key="3">
    <source>
        <dbReference type="ARBA" id="ARBA00022670"/>
    </source>
</evidence>
<evidence type="ECO:0000256" key="8">
    <source>
        <dbReference type="ARBA" id="ARBA00022801"/>
    </source>
</evidence>
<keyword evidence="8" id="KW-0378">Hydrolase</keyword>
<dbReference type="EMBL" id="JAURVH010001532">
    <property type="protein sequence ID" value="KAK5901325.1"/>
    <property type="molecule type" value="Genomic_DNA"/>
</dbReference>
<feature type="domain" description="Reverse transcriptase" evidence="10">
    <location>
        <begin position="190"/>
        <end position="368"/>
    </location>
</feature>
<dbReference type="Gene3D" id="3.10.10.10">
    <property type="entry name" value="HIV Type 1 Reverse Transcriptase, subunit A, domain 1"/>
    <property type="match status" value="1"/>
</dbReference>
<dbReference type="PANTHER" id="PTHR37984:SF5">
    <property type="entry name" value="PROTEIN NYNRIN-LIKE"/>
    <property type="match status" value="1"/>
</dbReference>
<dbReference type="CDD" id="cd01647">
    <property type="entry name" value="RT_LTR"/>
    <property type="match status" value="1"/>
</dbReference>
<accession>A0AAN8CD21</accession>
<dbReference type="EC" id="3.1.26.4" evidence="2"/>
<dbReference type="FunFam" id="3.30.70.270:FF:000020">
    <property type="entry name" value="Transposon Tf2-6 polyprotein-like Protein"/>
    <property type="match status" value="1"/>
</dbReference>
<comment type="caution">
    <text evidence="11">The sequence shown here is derived from an EMBL/GenBank/DDBJ whole genome shotgun (WGS) entry which is preliminary data.</text>
</comment>
<dbReference type="PANTHER" id="PTHR37984">
    <property type="entry name" value="PROTEIN CBG26694"/>
    <property type="match status" value="1"/>
</dbReference>
<evidence type="ECO:0000256" key="9">
    <source>
        <dbReference type="ARBA" id="ARBA00022918"/>
    </source>
</evidence>
<dbReference type="InterPro" id="IPR050951">
    <property type="entry name" value="Retrovirus_Pol_polyprotein"/>
</dbReference>
<protein>
    <recommendedName>
        <fullName evidence="2">ribonuclease H</fullName>
        <ecNumber evidence="2">3.1.26.4</ecNumber>
    </recommendedName>
</protein>
<evidence type="ECO:0000256" key="5">
    <source>
        <dbReference type="ARBA" id="ARBA00022695"/>
    </source>
</evidence>
<keyword evidence="4" id="KW-0808">Transferase</keyword>
<keyword evidence="12" id="KW-1185">Reference proteome</keyword>
<dbReference type="GO" id="GO:0003964">
    <property type="term" value="F:RNA-directed DNA polymerase activity"/>
    <property type="evidence" value="ECO:0007669"/>
    <property type="project" value="UniProtKB-KW"/>
</dbReference>
<name>A0AAN8CD21_CHAGU</name>
<dbReference type="FunFam" id="3.10.10.10:FF:000007">
    <property type="entry name" value="Retrovirus-related Pol polyprotein from transposon 17.6-like Protein"/>
    <property type="match status" value="1"/>
</dbReference>
<evidence type="ECO:0000313" key="11">
    <source>
        <dbReference type="EMBL" id="KAK5901325.1"/>
    </source>
</evidence>
<dbReference type="SUPFAM" id="SSF56672">
    <property type="entry name" value="DNA/RNA polymerases"/>
    <property type="match status" value="1"/>
</dbReference>
<keyword evidence="7" id="KW-0255">Endonuclease</keyword>
<dbReference type="AlphaFoldDB" id="A0AAN8CD21"/>
<dbReference type="CDD" id="cd09274">
    <property type="entry name" value="RNase_HI_RT_Ty3"/>
    <property type="match status" value="1"/>
</dbReference>
<dbReference type="Pfam" id="PF22938">
    <property type="entry name" value="Integrase_p58_C"/>
    <property type="match status" value="1"/>
</dbReference>
<keyword evidence="9" id="KW-0695">RNA-directed DNA polymerase</keyword>
<evidence type="ECO:0000256" key="2">
    <source>
        <dbReference type="ARBA" id="ARBA00012180"/>
    </source>
</evidence>
<dbReference type="InterPro" id="IPR043128">
    <property type="entry name" value="Rev_trsase/Diguanyl_cyclase"/>
</dbReference>
<dbReference type="InterPro" id="IPR054465">
    <property type="entry name" value="Integrase_p58-like_C"/>
</dbReference>
<dbReference type="Pfam" id="PF00078">
    <property type="entry name" value="RVT_1"/>
    <property type="match status" value="1"/>
</dbReference>
<dbReference type="PROSITE" id="PS50878">
    <property type="entry name" value="RT_POL"/>
    <property type="match status" value="1"/>
</dbReference>
<reference evidence="11 12" key="1">
    <citation type="journal article" date="2023" name="Mol. Biol. Evol.">
        <title>Genomics of Secondarily Temperate Adaptation in the Only Non-Antarctic Icefish.</title>
        <authorList>
            <person name="Rivera-Colon A.G."/>
            <person name="Rayamajhi N."/>
            <person name="Minhas B.F."/>
            <person name="Madrigal G."/>
            <person name="Bilyk K.T."/>
            <person name="Yoon V."/>
            <person name="Hune M."/>
            <person name="Gregory S."/>
            <person name="Cheng C.H.C."/>
            <person name="Catchen J.M."/>
        </authorList>
    </citation>
    <scope>NUCLEOTIDE SEQUENCE [LARGE SCALE GENOMIC DNA]</scope>
    <source>
        <tissue evidence="11">White muscle</tissue>
    </source>
</reference>
<comment type="similarity">
    <text evidence="1">Belongs to the beta type-B retroviral polymerase family. HERV class-II K(HML-2) pol subfamily.</text>
</comment>
<dbReference type="Pfam" id="PF17917">
    <property type="entry name" value="RT_RNaseH"/>
    <property type="match status" value="1"/>
</dbReference>
<dbReference type="InterPro" id="IPR041373">
    <property type="entry name" value="RT_RNaseH"/>
</dbReference>
<keyword evidence="5" id="KW-0548">Nucleotidyltransferase</keyword>
<keyword evidence="3" id="KW-0645">Protease</keyword>
<dbReference type="GO" id="GO:0008233">
    <property type="term" value="F:peptidase activity"/>
    <property type="evidence" value="ECO:0007669"/>
    <property type="project" value="UniProtKB-KW"/>
</dbReference>
<evidence type="ECO:0000259" key="10">
    <source>
        <dbReference type="PROSITE" id="PS50878"/>
    </source>
</evidence>
<dbReference type="Proteomes" id="UP001331515">
    <property type="component" value="Unassembled WGS sequence"/>
</dbReference>
<evidence type="ECO:0000256" key="6">
    <source>
        <dbReference type="ARBA" id="ARBA00022722"/>
    </source>
</evidence>
<evidence type="ECO:0000256" key="1">
    <source>
        <dbReference type="ARBA" id="ARBA00010879"/>
    </source>
</evidence>
<dbReference type="GO" id="GO:0006508">
    <property type="term" value="P:proteolysis"/>
    <property type="evidence" value="ECO:0007669"/>
    <property type="project" value="UniProtKB-KW"/>
</dbReference>
<dbReference type="FunFam" id="3.10.20.370:FF:000001">
    <property type="entry name" value="Retrovirus-related Pol polyprotein from transposon 17.6-like protein"/>
    <property type="match status" value="1"/>
</dbReference>